<dbReference type="PROSITE" id="PS50850">
    <property type="entry name" value="MFS"/>
    <property type="match status" value="1"/>
</dbReference>
<evidence type="ECO:0000256" key="9">
    <source>
        <dbReference type="SAM" id="Phobius"/>
    </source>
</evidence>
<feature type="transmembrane region" description="Helical" evidence="9">
    <location>
        <begin position="342"/>
        <end position="359"/>
    </location>
</feature>
<feature type="transmembrane region" description="Helical" evidence="9">
    <location>
        <begin position="90"/>
        <end position="109"/>
    </location>
</feature>
<dbReference type="AlphaFoldDB" id="A0A917YCV5"/>
<dbReference type="Proteomes" id="UP000600365">
    <property type="component" value="Unassembled WGS sequence"/>
</dbReference>
<keyword evidence="2" id="KW-0813">Transport</keyword>
<feature type="transmembrane region" description="Helical" evidence="9">
    <location>
        <begin position="178"/>
        <end position="196"/>
    </location>
</feature>
<dbReference type="Pfam" id="PF07690">
    <property type="entry name" value="MFS_1"/>
    <property type="match status" value="1"/>
</dbReference>
<feature type="transmembrane region" description="Helical" evidence="9">
    <location>
        <begin position="21"/>
        <end position="46"/>
    </location>
</feature>
<keyword evidence="3" id="KW-1003">Cell membrane</keyword>
<keyword evidence="5 9" id="KW-1133">Transmembrane helix</keyword>
<keyword evidence="7" id="KW-0046">Antibiotic resistance</keyword>
<reference evidence="11 12" key="1">
    <citation type="journal article" date="2014" name="Int. J. Syst. Evol. Microbiol.">
        <title>Complete genome sequence of Corynebacterium casei LMG S-19264T (=DSM 44701T), isolated from a smear-ripened cheese.</title>
        <authorList>
            <consortium name="US DOE Joint Genome Institute (JGI-PGF)"/>
            <person name="Walter F."/>
            <person name="Albersmeier A."/>
            <person name="Kalinowski J."/>
            <person name="Ruckert C."/>
        </authorList>
    </citation>
    <scope>NUCLEOTIDE SEQUENCE [LARGE SCALE GENOMIC DNA]</scope>
    <source>
        <strain evidence="11 12">CGMCC 4.7111</strain>
    </source>
</reference>
<dbReference type="InterPro" id="IPR004638">
    <property type="entry name" value="EmrB-like"/>
</dbReference>
<evidence type="ECO:0000256" key="6">
    <source>
        <dbReference type="ARBA" id="ARBA00023136"/>
    </source>
</evidence>
<dbReference type="Gene3D" id="1.20.1720.10">
    <property type="entry name" value="Multidrug resistance protein D"/>
    <property type="match status" value="1"/>
</dbReference>
<dbReference type="InterPro" id="IPR020846">
    <property type="entry name" value="MFS_dom"/>
</dbReference>
<feature type="compositionally biased region" description="Basic and acidic residues" evidence="8">
    <location>
        <begin position="482"/>
        <end position="493"/>
    </location>
</feature>
<feature type="region of interest" description="Disordered" evidence="8">
    <location>
        <begin position="470"/>
        <end position="493"/>
    </location>
</feature>
<accession>A0A917YCV5</accession>
<evidence type="ECO:0000256" key="7">
    <source>
        <dbReference type="ARBA" id="ARBA00023251"/>
    </source>
</evidence>
<dbReference type="GO" id="GO:0022857">
    <property type="term" value="F:transmembrane transporter activity"/>
    <property type="evidence" value="ECO:0007669"/>
    <property type="project" value="InterPro"/>
</dbReference>
<dbReference type="NCBIfam" id="TIGR00711">
    <property type="entry name" value="efflux_EmrB"/>
    <property type="match status" value="1"/>
</dbReference>
<dbReference type="InterPro" id="IPR036259">
    <property type="entry name" value="MFS_trans_sf"/>
</dbReference>
<evidence type="ECO:0000256" key="2">
    <source>
        <dbReference type="ARBA" id="ARBA00022448"/>
    </source>
</evidence>
<feature type="domain" description="Major facilitator superfamily (MFS) profile" evidence="10">
    <location>
        <begin position="24"/>
        <end position="470"/>
    </location>
</feature>
<feature type="transmembrane region" description="Helical" evidence="9">
    <location>
        <begin position="278"/>
        <end position="297"/>
    </location>
</feature>
<evidence type="ECO:0000256" key="4">
    <source>
        <dbReference type="ARBA" id="ARBA00022692"/>
    </source>
</evidence>
<dbReference type="RefSeq" id="WP_189191476.1">
    <property type="nucleotide sequence ID" value="NZ_BMMM01000023.1"/>
</dbReference>
<keyword evidence="12" id="KW-1185">Reference proteome</keyword>
<proteinExistence type="predicted"/>
<comment type="subcellular location">
    <subcellularLocation>
        <location evidence="1">Cell membrane</location>
        <topology evidence="1">Multi-pass membrane protein</topology>
    </subcellularLocation>
</comment>
<protein>
    <submittedName>
        <fullName evidence="11">MFS transporter</fullName>
    </submittedName>
</protein>
<dbReference type="Gene3D" id="1.20.1250.20">
    <property type="entry name" value="MFS general substrate transporter like domains"/>
    <property type="match status" value="1"/>
</dbReference>
<feature type="transmembrane region" description="Helical" evidence="9">
    <location>
        <begin position="66"/>
        <end position="83"/>
    </location>
</feature>
<evidence type="ECO:0000256" key="8">
    <source>
        <dbReference type="SAM" id="MobiDB-lite"/>
    </source>
</evidence>
<feature type="transmembrane region" description="Helical" evidence="9">
    <location>
        <begin position="240"/>
        <end position="257"/>
    </location>
</feature>
<feature type="transmembrane region" description="Helical" evidence="9">
    <location>
        <begin position="371"/>
        <end position="394"/>
    </location>
</feature>
<name>A0A917YCV5_9ACTN</name>
<keyword evidence="4 9" id="KW-0812">Transmembrane</keyword>
<sequence>MADTLRAPVRAPAAGAAPPHRAWTVVLAGLGALLCSLDVVVVATALPALRADFGASLSDLEWTINAYNLVFACLTLTGAALGDRFGRRRMYVVGLAVFTLASALAALAGGPGQLIAARVVQGAGAAVLLPLTLTLISEAFPAEKRGVAIGVWGGVTGLGVAAGPVLGGAVTEGLSWQWIFWLNVPTGLAMLPLAALKLRESYGPRPQLDVVGLLLAAVGLTGLAWAPVRAPEAGWGSAEVLGALTVGVVFVAAFLGWERSRARYPMLPLAHFRRRGFATANGVAFLTFTSLLGSLFMITQLFQLGLGESPLQTGVRILVWTGMPLLVAPVAGALADRFGNRPFMLTGLVLQAVGLGLLARQVEPGVGYGSLVVPLIVAGIGISMVFPTVANSVTSSVPPGDAGVAAGVNNALRELGGVFGVAVAAAVFTRYGGYGSAESFVDGCGPALWVSAGVAAAGAVVAAFAPARARAQSPDAPRAGARKPDVSHARASD</sequence>
<keyword evidence="6 9" id="KW-0472">Membrane</keyword>
<dbReference type="PANTHER" id="PTHR42718">
    <property type="entry name" value="MAJOR FACILITATOR SUPERFAMILY MULTIDRUG TRANSPORTER MFSC"/>
    <property type="match status" value="1"/>
</dbReference>
<evidence type="ECO:0000313" key="12">
    <source>
        <dbReference type="Proteomes" id="UP000600365"/>
    </source>
</evidence>
<dbReference type="GO" id="GO:0005886">
    <property type="term" value="C:plasma membrane"/>
    <property type="evidence" value="ECO:0007669"/>
    <property type="project" value="UniProtKB-SubCell"/>
</dbReference>
<dbReference type="EMBL" id="BMMM01000023">
    <property type="protein sequence ID" value="GGN89804.1"/>
    <property type="molecule type" value="Genomic_DNA"/>
</dbReference>
<dbReference type="InterPro" id="IPR011701">
    <property type="entry name" value="MFS"/>
</dbReference>
<feature type="transmembrane region" description="Helical" evidence="9">
    <location>
        <begin position="415"/>
        <end position="434"/>
    </location>
</feature>
<feature type="transmembrane region" description="Helical" evidence="9">
    <location>
        <begin position="147"/>
        <end position="166"/>
    </location>
</feature>
<feature type="transmembrane region" description="Helical" evidence="9">
    <location>
        <begin position="446"/>
        <end position="465"/>
    </location>
</feature>
<dbReference type="SUPFAM" id="SSF103473">
    <property type="entry name" value="MFS general substrate transporter"/>
    <property type="match status" value="1"/>
</dbReference>
<feature type="transmembrane region" description="Helical" evidence="9">
    <location>
        <begin position="317"/>
        <end position="335"/>
    </location>
</feature>
<evidence type="ECO:0000256" key="1">
    <source>
        <dbReference type="ARBA" id="ARBA00004651"/>
    </source>
</evidence>
<evidence type="ECO:0000259" key="10">
    <source>
        <dbReference type="PROSITE" id="PS50850"/>
    </source>
</evidence>
<evidence type="ECO:0000313" key="11">
    <source>
        <dbReference type="EMBL" id="GGN89804.1"/>
    </source>
</evidence>
<gene>
    <name evidence="11" type="ORF">GCM10011579_085080</name>
</gene>
<organism evidence="11 12">
    <name type="scientific">Streptomyces albiflavescens</name>
    <dbReference type="NCBI Taxonomy" id="1623582"/>
    <lineage>
        <taxon>Bacteria</taxon>
        <taxon>Bacillati</taxon>
        <taxon>Actinomycetota</taxon>
        <taxon>Actinomycetes</taxon>
        <taxon>Kitasatosporales</taxon>
        <taxon>Streptomycetaceae</taxon>
        <taxon>Streptomyces</taxon>
    </lineage>
</organism>
<dbReference type="GO" id="GO:0046677">
    <property type="term" value="P:response to antibiotic"/>
    <property type="evidence" value="ECO:0007669"/>
    <property type="project" value="UniProtKB-KW"/>
</dbReference>
<evidence type="ECO:0000256" key="3">
    <source>
        <dbReference type="ARBA" id="ARBA00022475"/>
    </source>
</evidence>
<dbReference type="CDD" id="cd17321">
    <property type="entry name" value="MFS_MMR_MDR_like"/>
    <property type="match status" value="1"/>
</dbReference>
<evidence type="ECO:0000256" key="5">
    <source>
        <dbReference type="ARBA" id="ARBA00022989"/>
    </source>
</evidence>
<dbReference type="PANTHER" id="PTHR42718:SF42">
    <property type="entry name" value="EXPORT PROTEIN"/>
    <property type="match status" value="1"/>
</dbReference>
<feature type="transmembrane region" description="Helical" evidence="9">
    <location>
        <begin position="208"/>
        <end position="228"/>
    </location>
</feature>
<comment type="caution">
    <text evidence="11">The sequence shown here is derived from an EMBL/GenBank/DDBJ whole genome shotgun (WGS) entry which is preliminary data.</text>
</comment>
<feature type="transmembrane region" description="Helical" evidence="9">
    <location>
        <begin position="115"/>
        <end position="135"/>
    </location>
</feature>